<reference evidence="2 3" key="1">
    <citation type="submission" date="2011-02" db="EMBL/GenBank/DDBJ databases">
        <title>The Genome Sequence of Mortierella verticillata NRRL 6337.</title>
        <authorList>
            <consortium name="The Broad Institute Genome Sequencing Platform"/>
            <person name="Russ C."/>
            <person name="Cuomo C."/>
            <person name="Burger G."/>
            <person name="Gray M.W."/>
            <person name="Holland P.W.H."/>
            <person name="King N."/>
            <person name="Lang F.B.F."/>
            <person name="Roger A.J."/>
            <person name="Ruiz-Trillo I."/>
            <person name="Young S.K."/>
            <person name="Zeng Q."/>
            <person name="Gargeya S."/>
            <person name="Alvarado L."/>
            <person name="Berlin A."/>
            <person name="Chapman S.B."/>
            <person name="Chen Z."/>
            <person name="Freedman E."/>
            <person name="Gellesch M."/>
            <person name="Goldberg J."/>
            <person name="Griggs A."/>
            <person name="Gujja S."/>
            <person name="Heilman E."/>
            <person name="Heiman D."/>
            <person name="Howarth C."/>
            <person name="Mehta T."/>
            <person name="Neiman D."/>
            <person name="Pearson M."/>
            <person name="Roberts A."/>
            <person name="Saif S."/>
            <person name="Shea T."/>
            <person name="Shenoy N."/>
            <person name="Sisk P."/>
            <person name="Stolte C."/>
            <person name="Sykes S."/>
            <person name="White J."/>
            <person name="Yandava C."/>
            <person name="Haas B."/>
            <person name="Nusbaum C."/>
            <person name="Birren B."/>
        </authorList>
    </citation>
    <scope>NUCLEOTIDE SEQUENCE [LARGE SCALE GENOMIC DNA]</scope>
    <source>
        <strain evidence="2 3">NRRL 6337</strain>
    </source>
</reference>
<evidence type="ECO:0000256" key="1">
    <source>
        <dbReference type="SAM" id="SignalP"/>
    </source>
</evidence>
<dbReference type="GO" id="GO:0005576">
    <property type="term" value="C:extracellular region"/>
    <property type="evidence" value="ECO:0007669"/>
    <property type="project" value="UniProtKB-SubCell"/>
</dbReference>
<organism evidence="2 3">
    <name type="scientific">Podila verticillata NRRL 6337</name>
    <dbReference type="NCBI Taxonomy" id="1069443"/>
    <lineage>
        <taxon>Eukaryota</taxon>
        <taxon>Fungi</taxon>
        <taxon>Fungi incertae sedis</taxon>
        <taxon>Mucoromycota</taxon>
        <taxon>Mortierellomycotina</taxon>
        <taxon>Mortierellomycetes</taxon>
        <taxon>Mortierellales</taxon>
        <taxon>Mortierellaceae</taxon>
        <taxon>Podila</taxon>
    </lineage>
</organism>
<dbReference type="OrthoDB" id="5555675at2759"/>
<keyword evidence="1" id="KW-0732">Signal</keyword>
<name>A0A086TLX8_9FUNG</name>
<sequence>MLFRTSILSTLAILAIVNVAHAGLSITKATKDATVVNSVLKTCKACPKSECTRCTRGYEDTLDISSNPNANPKLKSTHRALIGFRLPDVPVYEIEACYLEFPDFIRARNSPIELKFAFTDSDWDEDKVDGRNAPDLTFPFKRVEVEAGSKNIGLVDATVACTQGEVNGEFSIYIEAADGSIKLPSRDAGYPAVLHVITREIDYEFHN</sequence>
<feature type="chain" id="PRO_5001815872" evidence="1">
    <location>
        <begin position="23"/>
        <end position="207"/>
    </location>
</feature>
<keyword evidence="3" id="KW-1185">Reference proteome</keyword>
<evidence type="ECO:0000313" key="3">
    <source>
        <dbReference type="Proteomes" id="UP000243308"/>
    </source>
</evidence>
<accession>A0A086TLX8</accession>
<dbReference type="AlphaFoldDB" id="A0A086TLX8"/>
<protein>
    <submittedName>
        <fullName evidence="2">Uncharacterized protein</fullName>
    </submittedName>
</protein>
<gene>
    <name evidence="2" type="ORF">MVEG_10993</name>
</gene>
<feature type="signal peptide" evidence="1">
    <location>
        <begin position="1"/>
        <end position="22"/>
    </location>
</feature>
<evidence type="ECO:0000313" key="2">
    <source>
        <dbReference type="EMBL" id="KFH62955.1"/>
    </source>
</evidence>
<dbReference type="Proteomes" id="UP000243308">
    <property type="component" value="Unassembled WGS sequence"/>
</dbReference>
<proteinExistence type="predicted"/>
<dbReference type="EMBL" id="KN042429">
    <property type="protein sequence ID" value="KFH62955.1"/>
    <property type="molecule type" value="Genomic_DNA"/>
</dbReference>